<dbReference type="GO" id="GO:0005886">
    <property type="term" value="C:plasma membrane"/>
    <property type="evidence" value="ECO:0007669"/>
    <property type="project" value="UniProtKB-SubCell"/>
</dbReference>
<evidence type="ECO:0000313" key="9">
    <source>
        <dbReference type="Proteomes" id="UP000192660"/>
    </source>
</evidence>
<sequence>MNEKSPLASATLKALIITYTKIGLLGFGGGFAVLAFIRTEIVDREHWLTHAQFDHVVEMSAFAPGPTTTNVLAAIAYRILGWRGVIVGSIAVLWPSFVLMLVLAKLTAVIHNPWVTGALSGMEVAVVGLLVDVVWTLWKDVPHKLITIGIAASAFSLTLFAVIPYSLCYQPHFLD</sequence>
<feature type="transmembrane region" description="Helical" evidence="7">
    <location>
        <begin position="85"/>
        <end position="108"/>
    </location>
</feature>
<evidence type="ECO:0000256" key="7">
    <source>
        <dbReference type="SAM" id="Phobius"/>
    </source>
</evidence>
<dbReference type="InterPro" id="IPR052518">
    <property type="entry name" value="CHR_Transporter"/>
</dbReference>
<keyword evidence="3" id="KW-1003">Cell membrane</keyword>
<organism evidence="8 9">
    <name type="scientific">Sulfobacillus thermosulfidooxidans (strain DSM 9293 / VKM B-1269 / AT-1)</name>
    <dbReference type="NCBI Taxonomy" id="929705"/>
    <lineage>
        <taxon>Bacteria</taxon>
        <taxon>Bacillati</taxon>
        <taxon>Bacillota</taxon>
        <taxon>Clostridia</taxon>
        <taxon>Eubacteriales</taxon>
        <taxon>Clostridiales Family XVII. Incertae Sedis</taxon>
        <taxon>Sulfobacillus</taxon>
    </lineage>
</organism>
<evidence type="ECO:0000313" key="8">
    <source>
        <dbReference type="EMBL" id="SMC03964.1"/>
    </source>
</evidence>
<evidence type="ECO:0000256" key="2">
    <source>
        <dbReference type="ARBA" id="ARBA00005262"/>
    </source>
</evidence>
<dbReference type="STRING" id="28034.BFX07_14500"/>
<feature type="transmembrane region" description="Helical" evidence="7">
    <location>
        <begin position="145"/>
        <end position="167"/>
    </location>
</feature>
<keyword evidence="6 7" id="KW-0472">Membrane</keyword>
<dbReference type="Pfam" id="PF02417">
    <property type="entry name" value="Chromate_transp"/>
    <property type="match status" value="1"/>
</dbReference>
<keyword evidence="9" id="KW-1185">Reference proteome</keyword>
<proteinExistence type="inferred from homology"/>
<feature type="transmembrane region" description="Helical" evidence="7">
    <location>
        <begin position="114"/>
        <end position="138"/>
    </location>
</feature>
<dbReference type="InterPro" id="IPR003370">
    <property type="entry name" value="Chromate_transpt"/>
</dbReference>
<comment type="subcellular location">
    <subcellularLocation>
        <location evidence="1">Cell membrane</location>
        <topology evidence="1">Multi-pass membrane protein</topology>
    </subcellularLocation>
</comment>
<dbReference type="EMBL" id="FWWY01000001">
    <property type="protein sequence ID" value="SMC03964.1"/>
    <property type="molecule type" value="Genomic_DNA"/>
</dbReference>
<evidence type="ECO:0000256" key="5">
    <source>
        <dbReference type="ARBA" id="ARBA00022989"/>
    </source>
</evidence>
<feature type="transmembrane region" description="Helical" evidence="7">
    <location>
        <begin position="12"/>
        <end position="37"/>
    </location>
</feature>
<dbReference type="AlphaFoldDB" id="A0A1W1WCE3"/>
<keyword evidence="4 7" id="KW-0812">Transmembrane</keyword>
<dbReference type="PANTHER" id="PTHR43663:SF1">
    <property type="entry name" value="CHROMATE TRANSPORTER"/>
    <property type="match status" value="1"/>
</dbReference>
<dbReference type="GO" id="GO:0015109">
    <property type="term" value="F:chromate transmembrane transporter activity"/>
    <property type="evidence" value="ECO:0007669"/>
    <property type="project" value="InterPro"/>
</dbReference>
<evidence type="ECO:0000256" key="1">
    <source>
        <dbReference type="ARBA" id="ARBA00004651"/>
    </source>
</evidence>
<protein>
    <submittedName>
        <fullName evidence="8">Chromate transporter</fullName>
    </submittedName>
</protein>
<gene>
    <name evidence="8" type="ORF">SAMN00768000_1378</name>
</gene>
<evidence type="ECO:0000256" key="3">
    <source>
        <dbReference type="ARBA" id="ARBA00022475"/>
    </source>
</evidence>
<dbReference type="OrthoDB" id="9788907at2"/>
<accession>A0A1W1WCE3</accession>
<comment type="similarity">
    <text evidence="2">Belongs to the chromate ion transporter (CHR) (TC 2.A.51) family.</text>
</comment>
<keyword evidence="5 7" id="KW-1133">Transmembrane helix</keyword>
<dbReference type="RefSeq" id="WP_139793488.1">
    <property type="nucleotide sequence ID" value="NZ_FWWY01000001.1"/>
</dbReference>
<dbReference type="Proteomes" id="UP000192660">
    <property type="component" value="Unassembled WGS sequence"/>
</dbReference>
<name>A0A1W1WCE3_SULTA</name>
<evidence type="ECO:0000256" key="4">
    <source>
        <dbReference type="ARBA" id="ARBA00022692"/>
    </source>
</evidence>
<dbReference type="PANTHER" id="PTHR43663">
    <property type="entry name" value="CHROMATE TRANSPORT PROTEIN-RELATED"/>
    <property type="match status" value="1"/>
</dbReference>
<evidence type="ECO:0000256" key="6">
    <source>
        <dbReference type="ARBA" id="ARBA00023136"/>
    </source>
</evidence>
<reference evidence="9" key="1">
    <citation type="submission" date="2017-04" db="EMBL/GenBank/DDBJ databases">
        <authorList>
            <person name="Varghese N."/>
            <person name="Submissions S."/>
        </authorList>
    </citation>
    <scope>NUCLEOTIDE SEQUENCE [LARGE SCALE GENOMIC DNA]</scope>
    <source>
        <strain evidence="9">DSM 9293</strain>
    </source>
</reference>